<organism evidence="2 3">
    <name type="scientific">Dendronalium phyllosphericum CENA369</name>
    <dbReference type="NCBI Taxonomy" id="1725256"/>
    <lineage>
        <taxon>Bacteria</taxon>
        <taxon>Bacillati</taxon>
        <taxon>Cyanobacteriota</taxon>
        <taxon>Cyanophyceae</taxon>
        <taxon>Nostocales</taxon>
        <taxon>Nostocaceae</taxon>
        <taxon>Dendronalium</taxon>
        <taxon>Dendronalium phyllosphericum</taxon>
    </lineage>
</organism>
<sequence>MSNGLAIAAMTAVFKNLLEDGLVQNAALSSMGNILVTTLPPDRISIGVDDQPQLNLFLYQVSQNRNADMGERDRYQPAYHQASTEESAILPLALNLHYVLTAYGNKDFQTEMLLGYVMQLMHQTPVLSNAAIRAALNHVATINRSGLLAQAIESTSVEALTEQLDQVKIVPNLFDTEQMSRLWSLLQGSYRPSIAYEVSMVFIGSQISSLASGSSKGALNQPQIEKIVASPTNSQIVAGSSLIVYGKNLSADITLLRLNAAENLLEPQIVEDNRILFKLPQNLHAGVQKVQVVHQQLYKYQNYKDLEVVSNEQTFILHPTINDSAVIALQD</sequence>
<keyword evidence="3" id="KW-1185">Reference proteome</keyword>
<proteinExistence type="predicted"/>
<dbReference type="InterPro" id="IPR025351">
    <property type="entry name" value="Pvc16_N"/>
</dbReference>
<dbReference type="Pfam" id="PF14065">
    <property type="entry name" value="Pvc16_N"/>
    <property type="match status" value="1"/>
</dbReference>
<name>A0A8J7LG56_9NOST</name>
<gene>
    <name evidence="2" type="ORF">I8752_27495</name>
</gene>
<evidence type="ECO:0000313" key="3">
    <source>
        <dbReference type="Proteomes" id="UP000662314"/>
    </source>
</evidence>
<evidence type="ECO:0000313" key="2">
    <source>
        <dbReference type="EMBL" id="MBH8576667.1"/>
    </source>
</evidence>
<dbReference type="Proteomes" id="UP000662314">
    <property type="component" value="Unassembled WGS sequence"/>
</dbReference>
<protein>
    <submittedName>
        <fullName evidence="2">DUF4255 domain-containing protein</fullName>
    </submittedName>
</protein>
<dbReference type="RefSeq" id="WP_214435396.1">
    <property type="nucleotide sequence ID" value="NZ_CAWPUQ010000163.1"/>
</dbReference>
<dbReference type="AlphaFoldDB" id="A0A8J7LG56"/>
<evidence type="ECO:0000259" key="1">
    <source>
        <dbReference type="Pfam" id="PF14065"/>
    </source>
</evidence>
<reference evidence="2 3" key="1">
    <citation type="journal article" date="2021" name="Int. J. Syst. Evol. Microbiol.">
        <title>Amazonocrinis nigriterrae gen. nov., sp. nov., Atlanticothrix silvestris gen. nov., sp. nov. and Dendronalium phyllosphericum gen. nov., sp. nov., nostocacean cyanobacteria from Brazilian environments.</title>
        <authorList>
            <person name="Alvarenga D.O."/>
            <person name="Andreote A.P.D."/>
            <person name="Branco L.H.Z."/>
            <person name="Delbaje E."/>
            <person name="Cruz R.B."/>
            <person name="Varani A.M."/>
            <person name="Fiore M.F."/>
        </authorList>
    </citation>
    <scope>NUCLEOTIDE SEQUENCE [LARGE SCALE GENOMIC DNA]</scope>
    <source>
        <strain evidence="2 3">CENA369</strain>
    </source>
</reference>
<feature type="domain" description="Pvc16 N-terminal" evidence="1">
    <location>
        <begin position="11"/>
        <end position="207"/>
    </location>
</feature>
<comment type="caution">
    <text evidence="2">The sequence shown here is derived from an EMBL/GenBank/DDBJ whole genome shotgun (WGS) entry which is preliminary data.</text>
</comment>
<dbReference type="EMBL" id="JAECZA010000235">
    <property type="protein sequence ID" value="MBH8576667.1"/>
    <property type="molecule type" value="Genomic_DNA"/>
</dbReference>
<accession>A0A8J7LG56</accession>